<evidence type="ECO:0000313" key="4">
    <source>
        <dbReference type="Proteomes" id="UP000029708"/>
    </source>
</evidence>
<evidence type="ECO:0000313" key="2">
    <source>
        <dbReference type="EMBL" id="KGI78507.1"/>
    </source>
</evidence>
<evidence type="ECO:0000256" key="1">
    <source>
        <dbReference type="SAM" id="Phobius"/>
    </source>
</evidence>
<sequence length="511" mass="57481">MPHLLNREFMIERPYRSVRRCYATILETPDSLAWIIFAAVAANTLAYIVMFSNPVIRSDAWYFLDVFVRKALDGTLRLGDFFVQRGGMDHAQPLRKLILLMDLRYFDLDFRYEALAGWFAALVSLLILRRLIFWHDAPDKSFRGMRVWLWAGLCVAFVSLNSTDVWGWPLVTGSYTSYALLFATLLGLWRWLALGRAGLFMLSALAFDLAADDTAMLVNIACLLALAITIWQNPPMRTRAIKGAAMLIGCFVVVRIGYAILFTPPPGFHMALDKRLGNLSSDFLDGGWWQWAIVPLASSVSFILPLEHFTGDRARMLQLLVGIGLLLAHGWFWSRVLWKRPAMSAPAFAAIVLMLVFYALVAGIIYGRVSIFGNAYLNQPRYVLAYSFNTVALLLMCASCTWDAAAVGGAIRKPALVALIALLIAWQIPLSRLAWSVGPYIKAYQQKMASQLGEMAQDPGTRPTQCAPELVVCGYTETKRAELVRLLKQHRLNVFSPRVQRTTRLDPYPPR</sequence>
<feature type="transmembrane region" description="Helical" evidence="1">
    <location>
        <begin position="383"/>
        <end position="404"/>
    </location>
</feature>
<feature type="transmembrane region" description="Helical" evidence="1">
    <location>
        <begin position="214"/>
        <end position="231"/>
    </location>
</feature>
<feature type="transmembrane region" description="Helical" evidence="1">
    <location>
        <begin position="243"/>
        <end position="262"/>
    </location>
</feature>
<dbReference type="Proteomes" id="UP000560000">
    <property type="component" value="Unassembled WGS sequence"/>
</dbReference>
<feature type="transmembrane region" description="Helical" evidence="1">
    <location>
        <begin position="316"/>
        <end position="333"/>
    </location>
</feature>
<name>A0A099CY67_9GAMM</name>
<organism evidence="2 4">
    <name type="scientific">Oleiagrimonas soli</name>
    <dbReference type="NCBI Taxonomy" id="1543381"/>
    <lineage>
        <taxon>Bacteria</taxon>
        <taxon>Pseudomonadati</taxon>
        <taxon>Pseudomonadota</taxon>
        <taxon>Gammaproteobacteria</taxon>
        <taxon>Lysobacterales</taxon>
        <taxon>Rhodanobacteraceae</taxon>
        <taxon>Oleiagrimonas</taxon>
    </lineage>
</organism>
<feature type="transmembrane region" description="Helical" evidence="1">
    <location>
        <begin position="147"/>
        <end position="168"/>
    </location>
</feature>
<dbReference type="HOGENOM" id="CLU_545019_0_0_6"/>
<dbReference type="RefSeq" id="WP_043099609.1">
    <property type="nucleotide sequence ID" value="NZ_JACHET010000001.1"/>
</dbReference>
<dbReference type="OrthoDB" id="5948305at2"/>
<keyword evidence="1" id="KW-0812">Transmembrane</keyword>
<keyword evidence="1" id="KW-0472">Membrane</keyword>
<dbReference type="AlphaFoldDB" id="A0A099CY67"/>
<feature type="transmembrane region" description="Helical" evidence="1">
    <location>
        <begin position="32"/>
        <end position="51"/>
    </location>
</feature>
<dbReference type="Proteomes" id="UP000029708">
    <property type="component" value="Unassembled WGS sequence"/>
</dbReference>
<dbReference type="EMBL" id="JACHET010000001">
    <property type="protein sequence ID" value="MBB6184232.1"/>
    <property type="molecule type" value="Genomic_DNA"/>
</dbReference>
<protein>
    <submittedName>
        <fullName evidence="2">Uncharacterized protein</fullName>
    </submittedName>
</protein>
<gene>
    <name evidence="3" type="ORF">HNQ86_001577</name>
    <name evidence="2" type="ORF">LF63_0103270</name>
</gene>
<feature type="transmembrane region" description="Helical" evidence="1">
    <location>
        <begin position="288"/>
        <end position="304"/>
    </location>
</feature>
<feature type="transmembrane region" description="Helical" evidence="1">
    <location>
        <begin position="345"/>
        <end position="371"/>
    </location>
</feature>
<feature type="transmembrane region" description="Helical" evidence="1">
    <location>
        <begin position="416"/>
        <end position="435"/>
    </location>
</feature>
<keyword evidence="4" id="KW-1185">Reference proteome</keyword>
<reference evidence="3 5" key="2">
    <citation type="submission" date="2020-08" db="EMBL/GenBank/DDBJ databases">
        <title>Genomic Encyclopedia of Type Strains, Phase IV (KMG-IV): sequencing the most valuable type-strain genomes for metagenomic binning, comparative biology and taxonomic classification.</title>
        <authorList>
            <person name="Goeker M."/>
        </authorList>
    </citation>
    <scope>NUCLEOTIDE SEQUENCE [LARGE SCALE GENOMIC DNA]</scope>
    <source>
        <strain evidence="3 5">DSM 107085</strain>
    </source>
</reference>
<feature type="transmembrane region" description="Helical" evidence="1">
    <location>
        <begin position="175"/>
        <end position="194"/>
    </location>
</feature>
<keyword evidence="1" id="KW-1133">Transmembrane helix</keyword>
<comment type="caution">
    <text evidence="2">The sequence shown here is derived from an EMBL/GenBank/DDBJ whole genome shotgun (WGS) entry which is preliminary data.</text>
</comment>
<feature type="transmembrane region" description="Helical" evidence="1">
    <location>
        <begin position="114"/>
        <end position="135"/>
    </location>
</feature>
<evidence type="ECO:0000313" key="5">
    <source>
        <dbReference type="Proteomes" id="UP000560000"/>
    </source>
</evidence>
<dbReference type="STRING" id="1543381.LF63_0103270"/>
<proteinExistence type="predicted"/>
<dbReference type="EMBL" id="JROI01000008">
    <property type="protein sequence ID" value="KGI78507.1"/>
    <property type="molecule type" value="Genomic_DNA"/>
</dbReference>
<reference evidence="2 4" key="1">
    <citation type="submission" date="2014-09" db="EMBL/GenBank/DDBJ databases">
        <title>Xanthomonadaceae 3.5X direct submission.</title>
        <authorList>
            <person name="Fang T."/>
            <person name="Wang H."/>
        </authorList>
    </citation>
    <scope>NUCLEOTIDE SEQUENCE [LARGE SCALE GENOMIC DNA]</scope>
    <source>
        <strain evidence="2 4">3.5X</strain>
    </source>
</reference>
<accession>A0A099CY67</accession>
<evidence type="ECO:0000313" key="3">
    <source>
        <dbReference type="EMBL" id="MBB6184232.1"/>
    </source>
</evidence>